<dbReference type="AlphaFoldDB" id="H2ZHE9"/>
<dbReference type="Ensembl" id="ENSCSAVT00000017198.1">
    <property type="protein sequence ID" value="ENSCSAVP00000017015.1"/>
    <property type="gene ID" value="ENSCSAVG00000010012.1"/>
</dbReference>
<reference evidence="2" key="3">
    <citation type="submission" date="2025-09" db="UniProtKB">
        <authorList>
            <consortium name="Ensembl"/>
        </authorList>
    </citation>
    <scope>IDENTIFICATION</scope>
</reference>
<evidence type="ECO:0000313" key="3">
    <source>
        <dbReference type="Proteomes" id="UP000007875"/>
    </source>
</evidence>
<accession>H2ZHE9</accession>
<evidence type="ECO:0000256" key="1">
    <source>
        <dbReference type="SAM" id="MobiDB-lite"/>
    </source>
</evidence>
<dbReference type="HOGENOM" id="CLU_1420994_0_0_1"/>
<keyword evidence="3" id="KW-1185">Reference proteome</keyword>
<feature type="compositionally biased region" description="Polar residues" evidence="1">
    <location>
        <begin position="88"/>
        <end position="108"/>
    </location>
</feature>
<feature type="compositionally biased region" description="Basic and acidic residues" evidence="1">
    <location>
        <begin position="109"/>
        <end position="119"/>
    </location>
</feature>
<dbReference type="InParanoid" id="H2ZHE9"/>
<protein>
    <submittedName>
        <fullName evidence="2">Uncharacterized protein</fullName>
    </submittedName>
</protein>
<reference evidence="3" key="1">
    <citation type="submission" date="2003-08" db="EMBL/GenBank/DDBJ databases">
        <authorList>
            <person name="Birren B."/>
            <person name="Nusbaum C."/>
            <person name="Abebe A."/>
            <person name="Abouelleil A."/>
            <person name="Adekoya E."/>
            <person name="Ait-zahra M."/>
            <person name="Allen N."/>
            <person name="Allen T."/>
            <person name="An P."/>
            <person name="Anderson M."/>
            <person name="Anderson S."/>
            <person name="Arachchi H."/>
            <person name="Armbruster J."/>
            <person name="Bachantsang P."/>
            <person name="Baldwin J."/>
            <person name="Barry A."/>
            <person name="Bayul T."/>
            <person name="Blitshsteyn B."/>
            <person name="Bloom T."/>
            <person name="Blye J."/>
            <person name="Boguslavskiy L."/>
            <person name="Borowsky M."/>
            <person name="Boukhgalter B."/>
            <person name="Brunache A."/>
            <person name="Butler J."/>
            <person name="Calixte N."/>
            <person name="Calvo S."/>
            <person name="Camarata J."/>
            <person name="Campo K."/>
            <person name="Chang J."/>
            <person name="Cheshatsang Y."/>
            <person name="Citroen M."/>
            <person name="Collymore A."/>
            <person name="Considine T."/>
            <person name="Cook A."/>
            <person name="Cooke P."/>
            <person name="Corum B."/>
            <person name="Cuomo C."/>
            <person name="David R."/>
            <person name="Dawoe T."/>
            <person name="Degray S."/>
            <person name="Dodge S."/>
            <person name="Dooley K."/>
            <person name="Dorje P."/>
            <person name="Dorjee K."/>
            <person name="Dorris L."/>
            <person name="Duffey N."/>
            <person name="Dupes A."/>
            <person name="Elkins T."/>
            <person name="Engels R."/>
            <person name="Erickson J."/>
            <person name="Farina A."/>
            <person name="Faro S."/>
            <person name="Ferreira P."/>
            <person name="Fischer H."/>
            <person name="Fitzgerald M."/>
            <person name="Foley K."/>
            <person name="Gage D."/>
            <person name="Galagan J."/>
            <person name="Gearin G."/>
            <person name="Gnerre S."/>
            <person name="Gnirke A."/>
            <person name="Goyette A."/>
            <person name="Graham J."/>
            <person name="Grandbois E."/>
            <person name="Gyaltsen K."/>
            <person name="Hafez N."/>
            <person name="Hagopian D."/>
            <person name="Hagos B."/>
            <person name="Hall J."/>
            <person name="Hatcher B."/>
            <person name="Heller A."/>
            <person name="Higgins H."/>
            <person name="Honan T."/>
            <person name="Horn A."/>
            <person name="Houde N."/>
            <person name="Hughes L."/>
            <person name="Hulme W."/>
            <person name="Husby E."/>
            <person name="Iliev I."/>
            <person name="Jaffe D."/>
            <person name="Jones C."/>
            <person name="Kamal M."/>
            <person name="Kamat A."/>
            <person name="Kamvysselis M."/>
            <person name="Karlsson E."/>
            <person name="Kells C."/>
            <person name="Kieu A."/>
            <person name="Kisner P."/>
            <person name="Kodira C."/>
            <person name="Kulbokas E."/>
            <person name="Labutti K."/>
            <person name="Lama D."/>
            <person name="Landers T."/>
            <person name="Leger J."/>
            <person name="Levine S."/>
            <person name="Lewis D."/>
            <person name="Lewis T."/>
            <person name="Lindblad-toh K."/>
            <person name="Liu X."/>
            <person name="Lokyitsang T."/>
            <person name="Lokyitsang Y."/>
            <person name="Lucien O."/>
            <person name="Lui A."/>
            <person name="Ma L.J."/>
            <person name="Mabbitt R."/>
            <person name="Macdonald J."/>
            <person name="Maclean C."/>
            <person name="Major J."/>
            <person name="Manning J."/>
            <person name="Marabella R."/>
            <person name="Maru K."/>
            <person name="Matthews C."/>
            <person name="Mauceli E."/>
            <person name="Mccarthy M."/>
            <person name="Mcdonough S."/>
            <person name="Mcghee T."/>
            <person name="Meldrim J."/>
            <person name="Meneus L."/>
            <person name="Mesirov J."/>
            <person name="Mihalev A."/>
            <person name="Mihova T."/>
            <person name="Mikkelsen T."/>
            <person name="Mlenga V."/>
            <person name="Moru K."/>
            <person name="Mozes J."/>
            <person name="Mulrain L."/>
            <person name="Munson G."/>
            <person name="Naylor J."/>
            <person name="Newes C."/>
            <person name="Nguyen C."/>
            <person name="Nguyen N."/>
            <person name="Nguyen T."/>
            <person name="Nicol R."/>
            <person name="Nielsen C."/>
            <person name="Nizzari M."/>
            <person name="Norbu C."/>
            <person name="Norbu N."/>
            <person name="O'donnell P."/>
            <person name="Okoawo O."/>
            <person name="O'leary S."/>
            <person name="Omotosho B."/>
            <person name="O'neill K."/>
            <person name="Osman S."/>
            <person name="Parker S."/>
            <person name="Perrin D."/>
            <person name="Phunkhang P."/>
            <person name="Piqani B."/>
            <person name="Purcell S."/>
            <person name="Rachupka T."/>
            <person name="Ramasamy U."/>
            <person name="Rameau R."/>
            <person name="Ray V."/>
            <person name="Raymond C."/>
            <person name="Retta R."/>
            <person name="Richardson S."/>
            <person name="Rise C."/>
            <person name="Rodriguez J."/>
            <person name="Rogers J."/>
            <person name="Rogov P."/>
            <person name="Rutman M."/>
            <person name="Schupbach R."/>
            <person name="Seaman C."/>
            <person name="Settipalli S."/>
            <person name="Sharpe T."/>
            <person name="Sheridan J."/>
            <person name="Sherpa N."/>
            <person name="Shi J."/>
            <person name="Smirnov S."/>
            <person name="Smith C."/>
            <person name="Sougnez C."/>
            <person name="Spencer B."/>
            <person name="Stalker J."/>
            <person name="Stange-thomann N."/>
            <person name="Stavropoulos S."/>
            <person name="Stetson K."/>
            <person name="Stone C."/>
            <person name="Stone S."/>
            <person name="Stubbs M."/>
            <person name="Talamas J."/>
            <person name="Tchuinga P."/>
            <person name="Tenzing P."/>
            <person name="Tesfaye S."/>
            <person name="Theodore J."/>
            <person name="Thoulutsang Y."/>
            <person name="Topham K."/>
            <person name="Towey S."/>
            <person name="Tsamla T."/>
            <person name="Tsomo N."/>
            <person name="Vallee D."/>
            <person name="Vassiliev H."/>
            <person name="Venkataraman V."/>
            <person name="Vinson J."/>
            <person name="Vo A."/>
            <person name="Wade C."/>
            <person name="Wang S."/>
            <person name="Wangchuk T."/>
            <person name="Wangdi T."/>
            <person name="Whittaker C."/>
            <person name="Wilkinson J."/>
            <person name="Wu Y."/>
            <person name="Wyman D."/>
            <person name="Yadav S."/>
            <person name="Yang S."/>
            <person name="Yang X."/>
            <person name="Yeager S."/>
            <person name="Yee E."/>
            <person name="Young G."/>
            <person name="Zainoun J."/>
            <person name="Zembeck L."/>
            <person name="Zimmer A."/>
            <person name="Zody M."/>
            <person name="Lander E."/>
        </authorList>
    </citation>
    <scope>NUCLEOTIDE SEQUENCE [LARGE SCALE GENOMIC DNA]</scope>
</reference>
<organism evidence="2 3">
    <name type="scientific">Ciona savignyi</name>
    <name type="common">Pacific transparent sea squirt</name>
    <dbReference type="NCBI Taxonomy" id="51511"/>
    <lineage>
        <taxon>Eukaryota</taxon>
        <taxon>Metazoa</taxon>
        <taxon>Chordata</taxon>
        <taxon>Tunicata</taxon>
        <taxon>Ascidiacea</taxon>
        <taxon>Phlebobranchia</taxon>
        <taxon>Cionidae</taxon>
        <taxon>Ciona</taxon>
    </lineage>
</organism>
<feature type="compositionally biased region" description="Polar residues" evidence="1">
    <location>
        <begin position="125"/>
        <end position="165"/>
    </location>
</feature>
<name>H2ZHE9_CIOSA</name>
<sequence length="191" mass="21199">MDSRSFARLGLYVPRENPHRTFLKTYKGEDGIEEPNSESDFVGFTSVRVGSNQQQKVSWKPPSGQRMQPSLPSPRVRKVIREAWLNGDLSNTGEQQRASRNSSHYSSVHRNESGEEGQMKRNYRAPSTTPRKQVPRAQSGSMNIKGQQVNNASPEPTASKRSTPGGSRVSKACASPAERKRSIEAIIPCTD</sequence>
<dbReference type="Proteomes" id="UP000007875">
    <property type="component" value="Unassembled WGS sequence"/>
</dbReference>
<proteinExistence type="predicted"/>
<feature type="compositionally biased region" description="Polar residues" evidence="1">
    <location>
        <begin position="48"/>
        <end position="57"/>
    </location>
</feature>
<feature type="region of interest" description="Disordered" evidence="1">
    <location>
        <begin position="47"/>
        <end position="191"/>
    </location>
</feature>
<evidence type="ECO:0000313" key="2">
    <source>
        <dbReference type="Ensembl" id="ENSCSAVP00000017015.1"/>
    </source>
</evidence>
<reference evidence="2" key="2">
    <citation type="submission" date="2025-08" db="UniProtKB">
        <authorList>
            <consortium name="Ensembl"/>
        </authorList>
    </citation>
    <scope>IDENTIFICATION</scope>
</reference>
<dbReference type="eggNOG" id="ENOG502S9HA">
    <property type="taxonomic scope" value="Eukaryota"/>
</dbReference>